<evidence type="ECO:0000256" key="3">
    <source>
        <dbReference type="ARBA" id="ARBA00022833"/>
    </source>
</evidence>
<dbReference type="Gene3D" id="2.30.30.380">
    <property type="entry name" value="Zn-finger domain of Sec23/24"/>
    <property type="match status" value="1"/>
</dbReference>
<proteinExistence type="predicted"/>
<evidence type="ECO:0000259" key="7">
    <source>
        <dbReference type="PROSITE" id="PS51397"/>
    </source>
</evidence>
<evidence type="ECO:0000259" key="6">
    <source>
        <dbReference type="PROSITE" id="PS50199"/>
    </source>
</evidence>
<evidence type="ECO:0000256" key="2">
    <source>
        <dbReference type="ARBA" id="ARBA00022771"/>
    </source>
</evidence>
<dbReference type="PROSITE" id="PS51397">
    <property type="entry name" value="WLM"/>
    <property type="match status" value="1"/>
</dbReference>
<feature type="region of interest" description="Disordered" evidence="5">
    <location>
        <begin position="392"/>
        <end position="441"/>
    </location>
</feature>
<organism evidence="8 9">
    <name type="scientific">Cercospora zeae-maydis SCOH1-5</name>
    <dbReference type="NCBI Taxonomy" id="717836"/>
    <lineage>
        <taxon>Eukaryota</taxon>
        <taxon>Fungi</taxon>
        <taxon>Dikarya</taxon>
        <taxon>Ascomycota</taxon>
        <taxon>Pezizomycotina</taxon>
        <taxon>Dothideomycetes</taxon>
        <taxon>Dothideomycetidae</taxon>
        <taxon>Mycosphaerellales</taxon>
        <taxon>Mycosphaerellaceae</taxon>
        <taxon>Cercospora</taxon>
    </lineage>
</organism>
<evidence type="ECO:0000313" key="9">
    <source>
        <dbReference type="Proteomes" id="UP000799539"/>
    </source>
</evidence>
<feature type="domain" description="RanBP2-type" evidence="6">
    <location>
        <begin position="361"/>
        <end position="390"/>
    </location>
</feature>
<dbReference type="GO" id="GO:0006281">
    <property type="term" value="P:DNA repair"/>
    <property type="evidence" value="ECO:0007669"/>
    <property type="project" value="TreeGrafter"/>
</dbReference>
<dbReference type="GO" id="GO:0008237">
    <property type="term" value="F:metallopeptidase activity"/>
    <property type="evidence" value="ECO:0007669"/>
    <property type="project" value="TreeGrafter"/>
</dbReference>
<dbReference type="InterPro" id="IPR013536">
    <property type="entry name" value="WLM_dom"/>
</dbReference>
<dbReference type="EMBL" id="ML992662">
    <property type="protein sequence ID" value="KAF2217724.1"/>
    <property type="molecule type" value="Genomic_DNA"/>
</dbReference>
<evidence type="ECO:0000256" key="4">
    <source>
        <dbReference type="PROSITE-ProRule" id="PRU00322"/>
    </source>
</evidence>
<dbReference type="GO" id="GO:0005634">
    <property type="term" value="C:nucleus"/>
    <property type="evidence" value="ECO:0007669"/>
    <property type="project" value="TreeGrafter"/>
</dbReference>
<keyword evidence="9" id="KW-1185">Reference proteome</keyword>
<sequence>MAKCAPSAVLTEAVAIENTRLVRCFGCCPAPSKDVEAASGVHRSSPIQFKETESLFNTYEHLSGLPRSDDALLLLRKIASVVKPIMRKRGWKVSVLAEFLPPESNLLGLNFNKGYKICVRLRYHNNPHLFLPFEECVDTMLHELSHNVWGPHDSNFHKLWNELRDEHEVLLRKGYTGEGFLGAGNRVGGGYAGGHQLPPHELRRLARASAEKRKKQRALSIGSGQRLGGALIHRGQDVRSVILDQITKRNNTMSEVSCASGRQDAGKLSQQSSEQTFKTKAEEDDANNRAIAQALFELMEQEEEQKLYQEGGLQWSKELGLFGSNEAGASSSATLTGHPSEEDQMKWALEESTKASPPTPPLSQWTCEICTCINPVQFLACDACGVERPQSSSLVKQGSKSRESSRLSSAVTRKPVRSSRDLSKKPLPTKTAAERFPTKQPDPNAGLGWKCSFCGSFMEHQWWTCSACGTLKDRS</sequence>
<evidence type="ECO:0000256" key="5">
    <source>
        <dbReference type="SAM" id="MobiDB-lite"/>
    </source>
</evidence>
<accession>A0A6A6FWI4</accession>
<keyword evidence="1" id="KW-0479">Metal-binding</keyword>
<dbReference type="AlphaFoldDB" id="A0A6A6FWI4"/>
<dbReference type="OrthoDB" id="261960at2759"/>
<reference evidence="8" key="1">
    <citation type="journal article" date="2020" name="Stud. Mycol.">
        <title>101 Dothideomycetes genomes: a test case for predicting lifestyles and emergence of pathogens.</title>
        <authorList>
            <person name="Haridas S."/>
            <person name="Albert R."/>
            <person name="Binder M."/>
            <person name="Bloem J."/>
            <person name="Labutti K."/>
            <person name="Salamov A."/>
            <person name="Andreopoulos B."/>
            <person name="Baker S."/>
            <person name="Barry K."/>
            <person name="Bills G."/>
            <person name="Bluhm B."/>
            <person name="Cannon C."/>
            <person name="Castanera R."/>
            <person name="Culley D."/>
            <person name="Daum C."/>
            <person name="Ezra D."/>
            <person name="Gonzalez J."/>
            <person name="Henrissat B."/>
            <person name="Kuo A."/>
            <person name="Liang C."/>
            <person name="Lipzen A."/>
            <person name="Lutzoni F."/>
            <person name="Magnuson J."/>
            <person name="Mondo S."/>
            <person name="Nolan M."/>
            <person name="Ohm R."/>
            <person name="Pangilinan J."/>
            <person name="Park H.-J."/>
            <person name="Ramirez L."/>
            <person name="Alfaro M."/>
            <person name="Sun H."/>
            <person name="Tritt A."/>
            <person name="Yoshinaga Y."/>
            <person name="Zwiers L.-H."/>
            <person name="Turgeon B."/>
            <person name="Goodwin S."/>
            <person name="Spatafora J."/>
            <person name="Crous P."/>
            <person name="Grigoriev I."/>
        </authorList>
    </citation>
    <scope>NUCLEOTIDE SEQUENCE</scope>
    <source>
        <strain evidence="8">SCOH1-5</strain>
    </source>
</reference>
<gene>
    <name evidence="8" type="ORF">CERZMDRAFT_108396</name>
</gene>
<dbReference type="InterPro" id="IPR001876">
    <property type="entry name" value="Znf_RanBP2"/>
</dbReference>
<keyword evidence="3" id="KW-0862">Zinc</keyword>
<dbReference type="Pfam" id="PF08325">
    <property type="entry name" value="WLM"/>
    <property type="match status" value="1"/>
</dbReference>
<dbReference type="PROSITE" id="PS01358">
    <property type="entry name" value="ZF_RANBP2_1"/>
    <property type="match status" value="1"/>
</dbReference>
<feature type="domain" description="WLM" evidence="7">
    <location>
        <begin position="47"/>
        <end position="215"/>
    </location>
</feature>
<dbReference type="Proteomes" id="UP000799539">
    <property type="component" value="Unassembled WGS sequence"/>
</dbReference>
<evidence type="ECO:0000313" key="8">
    <source>
        <dbReference type="EMBL" id="KAF2217724.1"/>
    </source>
</evidence>
<keyword evidence="2 4" id="KW-0863">Zinc-finger</keyword>
<protein>
    <recommendedName>
        <fullName evidence="10">WLM domain-containing protein</fullName>
    </recommendedName>
</protein>
<evidence type="ECO:0000256" key="1">
    <source>
        <dbReference type="ARBA" id="ARBA00022723"/>
    </source>
</evidence>
<dbReference type="PANTHER" id="PTHR46622">
    <property type="entry name" value="DNA-DEPENDENT METALLOPROTEASE WSS1"/>
    <property type="match status" value="1"/>
</dbReference>
<dbReference type="InterPro" id="IPR053000">
    <property type="entry name" value="WSS1-like_metalloprotease"/>
</dbReference>
<dbReference type="GO" id="GO:0008270">
    <property type="term" value="F:zinc ion binding"/>
    <property type="evidence" value="ECO:0007669"/>
    <property type="project" value="UniProtKB-KW"/>
</dbReference>
<dbReference type="PANTHER" id="PTHR46622:SF1">
    <property type="entry name" value="DNA-DEPENDENT METALLOPROTEASE WSS1"/>
    <property type="match status" value="1"/>
</dbReference>
<evidence type="ECO:0008006" key="10">
    <source>
        <dbReference type="Google" id="ProtNLM"/>
    </source>
</evidence>
<name>A0A6A6FWI4_9PEZI</name>
<feature type="region of interest" description="Disordered" evidence="5">
    <location>
        <begin position="259"/>
        <end position="283"/>
    </location>
</feature>
<feature type="compositionally biased region" description="Polar residues" evidence="5">
    <location>
        <begin position="268"/>
        <end position="278"/>
    </location>
</feature>
<dbReference type="PROSITE" id="PS50199">
    <property type="entry name" value="ZF_RANBP2_2"/>
    <property type="match status" value="1"/>
</dbReference>